<reference evidence="9 10" key="1">
    <citation type="submission" date="2015-03" db="EMBL/GenBank/DDBJ databases">
        <title>Genome assembly of Sandaracinus amylolyticus DSM 53668.</title>
        <authorList>
            <person name="Sharma G."/>
            <person name="Subramanian S."/>
        </authorList>
    </citation>
    <scope>NUCLEOTIDE SEQUENCE [LARGE SCALE GENOMIC DNA]</scope>
    <source>
        <strain evidence="9 10">DSM 53668</strain>
    </source>
</reference>
<dbReference type="PANTHER" id="PTHR38474">
    <property type="entry name" value="SLR0299 PROTEIN"/>
    <property type="match status" value="1"/>
</dbReference>
<evidence type="ECO:0000256" key="3">
    <source>
        <dbReference type="ARBA" id="ARBA00022679"/>
    </source>
</evidence>
<keyword evidence="5 7" id="KW-0012">Acyltransferase</keyword>
<gene>
    <name evidence="9" type="ORF">DB32_004935</name>
</gene>
<dbReference type="EMBL" id="CP011125">
    <property type="protein sequence ID" value="AKF07786.1"/>
    <property type="molecule type" value="Genomic_DNA"/>
</dbReference>
<dbReference type="InterPro" id="IPR023213">
    <property type="entry name" value="CAT-like_dom_sf"/>
</dbReference>
<evidence type="ECO:0000256" key="1">
    <source>
        <dbReference type="ARBA" id="ARBA00002150"/>
    </source>
</evidence>
<keyword evidence="4 7" id="KW-0046">Antibiotic resistance</keyword>
<dbReference type="GO" id="GO:0008811">
    <property type="term" value="F:chloramphenicol O-acetyltransferase activity"/>
    <property type="evidence" value="ECO:0007669"/>
    <property type="project" value="UniProtKB-EC"/>
</dbReference>
<dbReference type="InterPro" id="IPR018372">
    <property type="entry name" value="Chloramphenicol_AcTrfase_AS"/>
</dbReference>
<dbReference type="SMART" id="SM01059">
    <property type="entry name" value="CAT"/>
    <property type="match status" value="1"/>
</dbReference>
<organism evidence="9 10">
    <name type="scientific">Sandaracinus amylolyticus</name>
    <dbReference type="NCBI Taxonomy" id="927083"/>
    <lineage>
        <taxon>Bacteria</taxon>
        <taxon>Pseudomonadati</taxon>
        <taxon>Myxococcota</taxon>
        <taxon>Polyangia</taxon>
        <taxon>Polyangiales</taxon>
        <taxon>Sandaracinaceae</taxon>
        <taxon>Sandaracinus</taxon>
    </lineage>
</organism>
<protein>
    <recommendedName>
        <fullName evidence="7">Chloramphenicol acetyltransferase</fullName>
        <ecNumber evidence="7">2.3.1.28</ecNumber>
    </recommendedName>
</protein>
<comment type="catalytic activity">
    <reaction evidence="7">
        <text>chloramphenicol + acetyl-CoA = chloramphenicol 3-acetate + CoA</text>
        <dbReference type="Rhea" id="RHEA:18421"/>
        <dbReference type="ChEBI" id="CHEBI:16730"/>
        <dbReference type="ChEBI" id="CHEBI:17698"/>
        <dbReference type="ChEBI" id="CHEBI:57287"/>
        <dbReference type="ChEBI" id="CHEBI:57288"/>
        <dbReference type="EC" id="2.3.1.28"/>
    </reaction>
</comment>
<name>A0A0F6W5A5_9BACT</name>
<evidence type="ECO:0000256" key="7">
    <source>
        <dbReference type="RuleBase" id="RU000503"/>
    </source>
</evidence>
<accession>A0A0F6W5A5</accession>
<keyword evidence="3 7" id="KW-0808">Transferase</keyword>
<evidence type="ECO:0000256" key="2">
    <source>
        <dbReference type="ARBA" id="ARBA00010571"/>
    </source>
</evidence>
<proteinExistence type="inferred from homology"/>
<evidence type="ECO:0000256" key="6">
    <source>
        <dbReference type="PIRSR" id="PIRSR000440-1"/>
    </source>
</evidence>
<dbReference type="GO" id="GO:0046677">
    <property type="term" value="P:response to antibiotic"/>
    <property type="evidence" value="ECO:0007669"/>
    <property type="project" value="UniProtKB-KW"/>
</dbReference>
<dbReference type="Proteomes" id="UP000034883">
    <property type="component" value="Chromosome"/>
</dbReference>
<dbReference type="PIRSF" id="PIRSF000440">
    <property type="entry name" value="CAT"/>
    <property type="match status" value="1"/>
</dbReference>
<dbReference type="PROSITE" id="PS00100">
    <property type="entry name" value="CAT"/>
    <property type="match status" value="1"/>
</dbReference>
<dbReference type="PANTHER" id="PTHR38474:SF2">
    <property type="entry name" value="CHLORAMPHENICOL ACETYLTRANSFERASE"/>
    <property type="match status" value="1"/>
</dbReference>
<feature type="active site" description="Proton acceptor" evidence="6">
    <location>
        <position position="200"/>
    </location>
</feature>
<keyword evidence="10" id="KW-1185">Reference proteome</keyword>
<dbReference type="EC" id="2.3.1.28" evidence="7"/>
<dbReference type="InterPro" id="IPR001707">
    <property type="entry name" value="Cmp_AcTrfase"/>
</dbReference>
<evidence type="ECO:0000313" key="9">
    <source>
        <dbReference type="EMBL" id="AKF07786.1"/>
    </source>
</evidence>
<dbReference type="SUPFAM" id="SSF52777">
    <property type="entry name" value="CoA-dependent acyltransferases"/>
    <property type="match status" value="1"/>
</dbReference>
<evidence type="ECO:0000256" key="4">
    <source>
        <dbReference type="ARBA" id="ARBA00023251"/>
    </source>
</evidence>
<dbReference type="KEGG" id="samy:DB32_004935"/>
<dbReference type="Pfam" id="PF00302">
    <property type="entry name" value="CAT"/>
    <property type="match status" value="1"/>
</dbReference>
<dbReference type="Gene3D" id="3.30.559.10">
    <property type="entry name" value="Chloramphenicol acetyltransferase-like domain"/>
    <property type="match status" value="1"/>
</dbReference>
<evidence type="ECO:0000313" key="10">
    <source>
        <dbReference type="Proteomes" id="UP000034883"/>
    </source>
</evidence>
<dbReference type="NCBIfam" id="NF000491">
    <property type="entry name" value="chloram_CatA"/>
    <property type="match status" value="1"/>
</dbReference>
<sequence>MRCAGEEDAMTGFRAIDLGTWNRAEHFEHYIDRVPCTYSFTVHVDITSLRSALTGRGRKAYPAQLWMLATTVQRFREFRMGFDADGALGVWDELHPAYTVFNAEAETFSGIWTRYDADFGAFEDAATKDIAEHARATRFFPKEGRPPNSFDVSSIPWLEFSAFTLDIPRAIRHVAPIFTLGRYVERDGRTLLPVAIQVHHAVCDGFHASRFVAALQELAAEHEAWL</sequence>
<evidence type="ECO:0000256" key="5">
    <source>
        <dbReference type="ARBA" id="ARBA00023315"/>
    </source>
</evidence>
<dbReference type="AlphaFoldDB" id="A0A0F6W5A5"/>
<comment type="similarity">
    <text evidence="2 8">Belongs to the chloramphenicol acetyltransferase family.</text>
</comment>
<evidence type="ECO:0000256" key="8">
    <source>
        <dbReference type="RuleBase" id="RU004156"/>
    </source>
</evidence>
<comment type="function">
    <text evidence="1 7">This enzyme is an effector of chloramphenicol resistance in bacteria.</text>
</comment>